<evidence type="ECO:0000259" key="6">
    <source>
        <dbReference type="PROSITE" id="PS50887"/>
    </source>
</evidence>
<comment type="subcellular location">
    <subcellularLocation>
        <location evidence="1">Cell membrane</location>
    </subcellularLocation>
</comment>
<organism evidence="7 8">
    <name type="scientific">Pseudobacillus wudalianchiensis</name>
    <dbReference type="NCBI Taxonomy" id="1743143"/>
    <lineage>
        <taxon>Bacteria</taxon>
        <taxon>Bacillati</taxon>
        <taxon>Bacillota</taxon>
        <taxon>Bacilli</taxon>
        <taxon>Bacillales</taxon>
        <taxon>Bacillaceae</taxon>
        <taxon>Pseudobacillus</taxon>
    </lineage>
</organism>
<sequence>MNLNSLGELGNRLLSTIIVSALIIVLLVIASVAGVRFSLSANIKGQQALDSIEGSAIDLFKALVDQETGQRGYSLTNDETFLEPYYQGTKQFSQNSKELIQKTEKFPALNKKAKKLIERGQHWQNHYGKHLVESTERGEQPSVRLLNEEKETLDDFRNQANSFSKKIEDQRSVVRNTMRTRINLTLTALVVTLIMIIFINLWINYRLLKSVIKPIIELSSCVKSYAEHDFSKDTPTYRKKDELFELIKNVGRMRTELSMSIHSLKLKVHYDELTGLYNRRYFNEFIVNEWEAAKKKSENFSLILFDIDHYKNFNDTYGHLAGDECLRKISECLQPYNQEPSHFIARYGGEEFAVLLLQRTEREALFMAEEIRKAILNLKIPHKTSPISNYVTVSIGVASVVPTGEMMPNDIISAADQALYYSKENGRNQVTQYANSVI</sequence>
<gene>
    <name evidence="7" type="ORF">A8F95_16995</name>
</gene>
<dbReference type="InterPro" id="IPR000160">
    <property type="entry name" value="GGDEF_dom"/>
</dbReference>
<accession>A0A1B9AAD8</accession>
<evidence type="ECO:0000256" key="4">
    <source>
        <dbReference type="SAM" id="Phobius"/>
    </source>
</evidence>
<proteinExistence type="predicted"/>
<dbReference type="InterPro" id="IPR003660">
    <property type="entry name" value="HAMP_dom"/>
</dbReference>
<feature type="transmembrane region" description="Helical" evidence="4">
    <location>
        <begin position="12"/>
        <end position="35"/>
    </location>
</feature>
<dbReference type="Gene3D" id="3.30.70.270">
    <property type="match status" value="1"/>
</dbReference>
<keyword evidence="8" id="KW-1185">Reference proteome</keyword>
<keyword evidence="4" id="KW-1133">Transmembrane helix</keyword>
<dbReference type="GO" id="GO:0043709">
    <property type="term" value="P:cell adhesion involved in single-species biofilm formation"/>
    <property type="evidence" value="ECO:0007669"/>
    <property type="project" value="TreeGrafter"/>
</dbReference>
<dbReference type="GO" id="GO:1902201">
    <property type="term" value="P:negative regulation of bacterial-type flagellum-dependent cell motility"/>
    <property type="evidence" value="ECO:0007669"/>
    <property type="project" value="TreeGrafter"/>
</dbReference>
<evidence type="ECO:0000259" key="5">
    <source>
        <dbReference type="PROSITE" id="PS50885"/>
    </source>
</evidence>
<protein>
    <recommendedName>
        <fullName evidence="9">GGDEF domain-containing protein</fullName>
    </recommendedName>
</protein>
<dbReference type="EMBL" id="MAYT01000032">
    <property type="protein sequence ID" value="OCA80806.1"/>
    <property type="molecule type" value="Genomic_DNA"/>
</dbReference>
<evidence type="ECO:0000313" key="8">
    <source>
        <dbReference type="Proteomes" id="UP000092578"/>
    </source>
</evidence>
<dbReference type="Pfam" id="PF05227">
    <property type="entry name" value="CHASE3"/>
    <property type="match status" value="1"/>
</dbReference>
<evidence type="ECO:0000313" key="7">
    <source>
        <dbReference type="EMBL" id="OCA80806.1"/>
    </source>
</evidence>
<feature type="domain" description="HAMP" evidence="5">
    <location>
        <begin position="209"/>
        <end position="262"/>
    </location>
</feature>
<dbReference type="Proteomes" id="UP000092578">
    <property type="component" value="Unassembled WGS sequence"/>
</dbReference>
<dbReference type="PROSITE" id="PS50887">
    <property type="entry name" value="GGDEF"/>
    <property type="match status" value="1"/>
</dbReference>
<dbReference type="Gene3D" id="6.10.340.10">
    <property type="match status" value="1"/>
</dbReference>
<dbReference type="InterPro" id="IPR029787">
    <property type="entry name" value="Nucleotide_cyclase"/>
</dbReference>
<dbReference type="AlphaFoldDB" id="A0A1B9AAD8"/>
<evidence type="ECO:0000256" key="2">
    <source>
        <dbReference type="ARBA" id="ARBA00022475"/>
    </source>
</evidence>
<comment type="caution">
    <text evidence="7">The sequence shown here is derived from an EMBL/GenBank/DDBJ whole genome shotgun (WGS) entry which is preliminary data.</text>
</comment>
<name>A0A1B9AAD8_9BACI</name>
<dbReference type="NCBIfam" id="TIGR00254">
    <property type="entry name" value="GGDEF"/>
    <property type="match status" value="1"/>
</dbReference>
<dbReference type="Pfam" id="PF00990">
    <property type="entry name" value="GGDEF"/>
    <property type="match status" value="1"/>
</dbReference>
<dbReference type="PROSITE" id="PS50885">
    <property type="entry name" value="HAMP"/>
    <property type="match status" value="1"/>
</dbReference>
<dbReference type="SMART" id="SM00267">
    <property type="entry name" value="GGDEF"/>
    <property type="match status" value="1"/>
</dbReference>
<dbReference type="PANTHER" id="PTHR45138">
    <property type="entry name" value="REGULATORY COMPONENTS OF SENSORY TRANSDUCTION SYSTEM"/>
    <property type="match status" value="1"/>
</dbReference>
<dbReference type="GO" id="GO:0005886">
    <property type="term" value="C:plasma membrane"/>
    <property type="evidence" value="ECO:0007669"/>
    <property type="project" value="UniProtKB-SubCell"/>
</dbReference>
<dbReference type="InterPro" id="IPR043128">
    <property type="entry name" value="Rev_trsase/Diguanyl_cyclase"/>
</dbReference>
<dbReference type="SMART" id="SM00304">
    <property type="entry name" value="HAMP"/>
    <property type="match status" value="1"/>
</dbReference>
<dbReference type="CDD" id="cd01949">
    <property type="entry name" value="GGDEF"/>
    <property type="match status" value="1"/>
</dbReference>
<dbReference type="FunFam" id="3.30.70.270:FF:000001">
    <property type="entry name" value="Diguanylate cyclase domain protein"/>
    <property type="match status" value="1"/>
</dbReference>
<dbReference type="InterPro" id="IPR007891">
    <property type="entry name" value="CHASE3"/>
</dbReference>
<dbReference type="GO" id="GO:0007165">
    <property type="term" value="P:signal transduction"/>
    <property type="evidence" value="ECO:0007669"/>
    <property type="project" value="InterPro"/>
</dbReference>
<feature type="domain" description="GGDEF" evidence="6">
    <location>
        <begin position="298"/>
        <end position="435"/>
    </location>
</feature>
<dbReference type="RefSeq" id="WP_065412257.1">
    <property type="nucleotide sequence ID" value="NZ_MAYT01000032.1"/>
</dbReference>
<evidence type="ECO:0008006" key="9">
    <source>
        <dbReference type="Google" id="ProtNLM"/>
    </source>
</evidence>
<dbReference type="SUPFAM" id="SSF158472">
    <property type="entry name" value="HAMP domain-like"/>
    <property type="match status" value="1"/>
</dbReference>
<feature type="transmembrane region" description="Helical" evidence="4">
    <location>
        <begin position="182"/>
        <end position="203"/>
    </location>
</feature>
<evidence type="ECO:0000256" key="3">
    <source>
        <dbReference type="ARBA" id="ARBA00023136"/>
    </source>
</evidence>
<keyword evidence="4" id="KW-0812">Transmembrane</keyword>
<dbReference type="InterPro" id="IPR050469">
    <property type="entry name" value="Diguanylate_Cyclase"/>
</dbReference>
<evidence type="ECO:0000256" key="1">
    <source>
        <dbReference type="ARBA" id="ARBA00004236"/>
    </source>
</evidence>
<keyword evidence="2" id="KW-1003">Cell membrane</keyword>
<dbReference type="GO" id="GO:0052621">
    <property type="term" value="F:diguanylate cyclase activity"/>
    <property type="evidence" value="ECO:0007669"/>
    <property type="project" value="TreeGrafter"/>
</dbReference>
<reference evidence="8" key="1">
    <citation type="submission" date="2016-05" db="EMBL/GenBank/DDBJ databases">
        <authorList>
            <person name="Liu B."/>
            <person name="Wang J."/>
            <person name="Zhu Y."/>
            <person name="Liu G."/>
            <person name="Chen Q."/>
            <person name="Chen Z."/>
            <person name="Lan J."/>
            <person name="Che J."/>
            <person name="Ge C."/>
            <person name="Shi H."/>
            <person name="Pan Z."/>
            <person name="Liu X."/>
        </authorList>
    </citation>
    <scope>NUCLEOTIDE SEQUENCE [LARGE SCALE GENOMIC DNA]</scope>
    <source>
        <strain evidence="8">FJAT-27215</strain>
    </source>
</reference>
<dbReference type="SUPFAM" id="SSF55073">
    <property type="entry name" value="Nucleotide cyclase"/>
    <property type="match status" value="1"/>
</dbReference>
<keyword evidence="3 4" id="KW-0472">Membrane</keyword>
<dbReference type="PANTHER" id="PTHR45138:SF9">
    <property type="entry name" value="DIGUANYLATE CYCLASE DGCM-RELATED"/>
    <property type="match status" value="1"/>
</dbReference>